<keyword evidence="2" id="KW-0808">Transferase</keyword>
<protein>
    <submittedName>
        <fullName evidence="2">Uracil phosphoribosyltransferase</fullName>
    </submittedName>
</protein>
<dbReference type="AlphaFoldDB" id="A0A2J7ZUI6"/>
<dbReference type="Pfam" id="PF14681">
    <property type="entry name" value="UPRTase"/>
    <property type="match status" value="1"/>
</dbReference>
<sequence>MLLAKRAACGVDRRAVAAPHRVTRSPSAVVVRATAEPAAPKPKPKAPQQMLIYTAMIDEQVDERGYIIPGLGDAGDRAYGTPH</sequence>
<evidence type="ECO:0000313" key="2">
    <source>
        <dbReference type="EMBL" id="PNH03890.1"/>
    </source>
</evidence>
<gene>
    <name evidence="2" type="ORF">TSOC_010011</name>
</gene>
<evidence type="ECO:0000313" key="3">
    <source>
        <dbReference type="Proteomes" id="UP000236333"/>
    </source>
</evidence>
<dbReference type="EMBL" id="PGGS01000449">
    <property type="protein sequence ID" value="PNH03890.1"/>
    <property type="molecule type" value="Genomic_DNA"/>
</dbReference>
<dbReference type="GO" id="GO:0016757">
    <property type="term" value="F:glycosyltransferase activity"/>
    <property type="evidence" value="ECO:0007669"/>
    <property type="project" value="UniProtKB-KW"/>
</dbReference>
<feature type="domain" description="Phosphoribosyltransferase" evidence="1">
    <location>
        <begin position="46"/>
        <end position="81"/>
    </location>
</feature>
<reference evidence="2 3" key="1">
    <citation type="journal article" date="2017" name="Mol. Biol. Evol.">
        <title>The 4-celled Tetrabaena socialis nuclear genome reveals the essential components for genetic control of cell number at the origin of multicellularity in the volvocine lineage.</title>
        <authorList>
            <person name="Featherston J."/>
            <person name="Arakaki Y."/>
            <person name="Hanschen E.R."/>
            <person name="Ferris P.J."/>
            <person name="Michod R.E."/>
            <person name="Olson B.J.S.C."/>
            <person name="Nozaki H."/>
            <person name="Durand P.M."/>
        </authorList>
    </citation>
    <scope>NUCLEOTIDE SEQUENCE [LARGE SCALE GENOMIC DNA]</scope>
    <source>
        <strain evidence="2 3">NIES-571</strain>
    </source>
</reference>
<keyword evidence="3" id="KW-1185">Reference proteome</keyword>
<accession>A0A2J7ZUI6</accession>
<dbReference type="InterPro" id="IPR029057">
    <property type="entry name" value="PRTase-like"/>
</dbReference>
<name>A0A2J7ZUI6_9CHLO</name>
<dbReference type="SUPFAM" id="SSF53271">
    <property type="entry name" value="PRTase-like"/>
    <property type="match status" value="1"/>
</dbReference>
<proteinExistence type="predicted"/>
<dbReference type="InterPro" id="IPR000836">
    <property type="entry name" value="PRTase_dom"/>
</dbReference>
<keyword evidence="2" id="KW-0328">Glycosyltransferase</keyword>
<comment type="caution">
    <text evidence="2">The sequence shown here is derived from an EMBL/GenBank/DDBJ whole genome shotgun (WGS) entry which is preliminary data.</text>
</comment>
<dbReference type="Proteomes" id="UP000236333">
    <property type="component" value="Unassembled WGS sequence"/>
</dbReference>
<organism evidence="2 3">
    <name type="scientific">Tetrabaena socialis</name>
    <dbReference type="NCBI Taxonomy" id="47790"/>
    <lineage>
        <taxon>Eukaryota</taxon>
        <taxon>Viridiplantae</taxon>
        <taxon>Chlorophyta</taxon>
        <taxon>core chlorophytes</taxon>
        <taxon>Chlorophyceae</taxon>
        <taxon>CS clade</taxon>
        <taxon>Chlamydomonadales</taxon>
        <taxon>Tetrabaenaceae</taxon>
        <taxon>Tetrabaena</taxon>
    </lineage>
</organism>
<dbReference type="OrthoDB" id="106623at2759"/>
<dbReference type="Gene3D" id="3.40.50.2020">
    <property type="match status" value="1"/>
</dbReference>
<evidence type="ECO:0000259" key="1">
    <source>
        <dbReference type="Pfam" id="PF14681"/>
    </source>
</evidence>